<reference evidence="2" key="2">
    <citation type="submission" date="2023-06" db="EMBL/GenBank/DDBJ databases">
        <authorList>
            <person name="Ma L."/>
            <person name="Liu K.-W."/>
            <person name="Li Z."/>
            <person name="Hsiao Y.-Y."/>
            <person name="Qi Y."/>
            <person name="Fu T."/>
            <person name="Tang G."/>
            <person name="Zhang D."/>
            <person name="Sun W.-H."/>
            <person name="Liu D.-K."/>
            <person name="Li Y."/>
            <person name="Chen G.-Z."/>
            <person name="Liu X.-D."/>
            <person name="Liao X.-Y."/>
            <person name="Jiang Y.-T."/>
            <person name="Yu X."/>
            <person name="Hao Y."/>
            <person name="Huang J."/>
            <person name="Zhao X.-W."/>
            <person name="Ke S."/>
            <person name="Chen Y.-Y."/>
            <person name="Wu W.-L."/>
            <person name="Hsu J.-L."/>
            <person name="Lin Y.-F."/>
            <person name="Huang M.-D."/>
            <person name="Li C.-Y."/>
            <person name="Huang L."/>
            <person name="Wang Z.-W."/>
            <person name="Zhao X."/>
            <person name="Zhong W.-Y."/>
            <person name="Peng D.-H."/>
            <person name="Ahmad S."/>
            <person name="Lan S."/>
            <person name="Zhang J.-S."/>
            <person name="Tsai W.-C."/>
            <person name="Van De Peer Y."/>
            <person name="Liu Z.-J."/>
        </authorList>
    </citation>
    <scope>NUCLEOTIDE SEQUENCE</scope>
    <source>
        <strain evidence="2">SCP</strain>
        <tissue evidence="2">Leaves</tissue>
    </source>
</reference>
<protein>
    <submittedName>
        <fullName evidence="2">Uncharacterized protein</fullName>
    </submittedName>
</protein>
<name>A0AAV8ZXR0_ACOGR</name>
<evidence type="ECO:0000313" key="3">
    <source>
        <dbReference type="Proteomes" id="UP001179952"/>
    </source>
</evidence>
<accession>A0AAV8ZXR0</accession>
<dbReference type="AlphaFoldDB" id="A0AAV8ZXR0"/>
<keyword evidence="3" id="KW-1185">Reference proteome</keyword>
<reference evidence="2" key="1">
    <citation type="journal article" date="2023" name="Nat. Commun.">
        <title>Diploid and tetraploid genomes of Acorus and the evolution of monocots.</title>
        <authorList>
            <person name="Ma L."/>
            <person name="Liu K.W."/>
            <person name="Li Z."/>
            <person name="Hsiao Y.Y."/>
            <person name="Qi Y."/>
            <person name="Fu T."/>
            <person name="Tang G.D."/>
            <person name="Zhang D."/>
            <person name="Sun W.H."/>
            <person name="Liu D.K."/>
            <person name="Li Y."/>
            <person name="Chen G.Z."/>
            <person name="Liu X.D."/>
            <person name="Liao X.Y."/>
            <person name="Jiang Y.T."/>
            <person name="Yu X."/>
            <person name="Hao Y."/>
            <person name="Huang J."/>
            <person name="Zhao X.W."/>
            <person name="Ke S."/>
            <person name="Chen Y.Y."/>
            <person name="Wu W.L."/>
            <person name="Hsu J.L."/>
            <person name="Lin Y.F."/>
            <person name="Huang M.D."/>
            <person name="Li C.Y."/>
            <person name="Huang L."/>
            <person name="Wang Z.W."/>
            <person name="Zhao X."/>
            <person name="Zhong W.Y."/>
            <person name="Peng D.H."/>
            <person name="Ahmad S."/>
            <person name="Lan S."/>
            <person name="Zhang J.S."/>
            <person name="Tsai W.C."/>
            <person name="Van de Peer Y."/>
            <person name="Liu Z.J."/>
        </authorList>
    </citation>
    <scope>NUCLEOTIDE SEQUENCE</scope>
    <source>
        <strain evidence="2">SCP</strain>
    </source>
</reference>
<evidence type="ECO:0000313" key="2">
    <source>
        <dbReference type="EMBL" id="KAK1257872.1"/>
    </source>
</evidence>
<comment type="caution">
    <text evidence="2">The sequence shown here is derived from an EMBL/GenBank/DDBJ whole genome shotgun (WGS) entry which is preliminary data.</text>
</comment>
<proteinExistence type="predicted"/>
<evidence type="ECO:0000256" key="1">
    <source>
        <dbReference type="SAM" id="MobiDB-lite"/>
    </source>
</evidence>
<sequence length="117" mass="13527">MGVDKDANKWTFDTNQFDNILKKLKVQVAELADKVERKESETVDSDIGTHEDTTSTDLVVKATRPQGREPRLKRTQPTHKVILTYMVNWTPQMPLFFKSSIQKLSGRLDEPRRWPTA</sequence>
<feature type="compositionally biased region" description="Basic and acidic residues" evidence="1">
    <location>
        <begin position="37"/>
        <end position="53"/>
    </location>
</feature>
<dbReference type="Proteomes" id="UP001179952">
    <property type="component" value="Unassembled WGS sequence"/>
</dbReference>
<feature type="region of interest" description="Disordered" evidence="1">
    <location>
        <begin position="37"/>
        <end position="56"/>
    </location>
</feature>
<dbReference type="EMBL" id="JAUJYN010000031">
    <property type="protein sequence ID" value="KAK1257872.1"/>
    <property type="molecule type" value="Genomic_DNA"/>
</dbReference>
<gene>
    <name evidence="2" type="ORF">QJS04_geneDACA021997</name>
</gene>
<organism evidence="2 3">
    <name type="scientific">Acorus gramineus</name>
    <name type="common">Dwarf sweet flag</name>
    <dbReference type="NCBI Taxonomy" id="55184"/>
    <lineage>
        <taxon>Eukaryota</taxon>
        <taxon>Viridiplantae</taxon>
        <taxon>Streptophyta</taxon>
        <taxon>Embryophyta</taxon>
        <taxon>Tracheophyta</taxon>
        <taxon>Spermatophyta</taxon>
        <taxon>Magnoliopsida</taxon>
        <taxon>Liliopsida</taxon>
        <taxon>Acoraceae</taxon>
        <taxon>Acorus</taxon>
    </lineage>
</organism>